<dbReference type="Proteomes" id="UP001187415">
    <property type="component" value="Unassembled WGS sequence"/>
</dbReference>
<feature type="compositionally biased region" description="Basic and acidic residues" evidence="1">
    <location>
        <begin position="58"/>
        <end position="74"/>
    </location>
</feature>
<accession>A0AA88ICQ4</accession>
<feature type="region of interest" description="Disordered" evidence="1">
    <location>
        <begin position="316"/>
        <end position="337"/>
    </location>
</feature>
<evidence type="ECO:0000313" key="2">
    <source>
        <dbReference type="EMBL" id="KAK2812680.1"/>
    </source>
</evidence>
<comment type="caution">
    <text evidence="2">The sequence shown here is derived from an EMBL/GenBank/DDBJ whole genome shotgun (WGS) entry which is preliminary data.</text>
</comment>
<proteinExistence type="predicted"/>
<evidence type="ECO:0000313" key="3">
    <source>
        <dbReference type="Proteomes" id="UP001187415"/>
    </source>
</evidence>
<protein>
    <submittedName>
        <fullName evidence="2">Uncharacterized protein</fullName>
    </submittedName>
</protein>
<dbReference type="AlphaFoldDB" id="A0AA88ICQ4"/>
<reference evidence="2" key="1">
    <citation type="submission" date="2023-07" db="EMBL/GenBank/DDBJ databases">
        <title>Chromosome-level Genome Assembly of Striped Snakehead (Channa striata).</title>
        <authorList>
            <person name="Liu H."/>
        </authorList>
    </citation>
    <scope>NUCLEOTIDE SEQUENCE</scope>
    <source>
        <strain evidence="2">Gz</strain>
        <tissue evidence="2">Muscle</tissue>
    </source>
</reference>
<dbReference type="EMBL" id="JAUPFM010000121">
    <property type="protein sequence ID" value="KAK2812680.1"/>
    <property type="molecule type" value="Genomic_DNA"/>
</dbReference>
<organism evidence="2 3">
    <name type="scientific">Channa striata</name>
    <name type="common">Snakehead murrel</name>
    <name type="synonym">Ophicephalus striatus</name>
    <dbReference type="NCBI Taxonomy" id="64152"/>
    <lineage>
        <taxon>Eukaryota</taxon>
        <taxon>Metazoa</taxon>
        <taxon>Chordata</taxon>
        <taxon>Craniata</taxon>
        <taxon>Vertebrata</taxon>
        <taxon>Euteleostomi</taxon>
        <taxon>Actinopterygii</taxon>
        <taxon>Neopterygii</taxon>
        <taxon>Teleostei</taxon>
        <taxon>Neoteleostei</taxon>
        <taxon>Acanthomorphata</taxon>
        <taxon>Anabantaria</taxon>
        <taxon>Anabantiformes</taxon>
        <taxon>Channoidei</taxon>
        <taxon>Channidae</taxon>
        <taxon>Channa</taxon>
    </lineage>
</organism>
<name>A0AA88ICQ4_CHASR</name>
<evidence type="ECO:0000256" key="1">
    <source>
        <dbReference type="SAM" id="MobiDB-lite"/>
    </source>
</evidence>
<feature type="compositionally biased region" description="Polar residues" evidence="1">
    <location>
        <begin position="369"/>
        <end position="380"/>
    </location>
</feature>
<gene>
    <name evidence="2" type="ORF">Q5P01_000981</name>
</gene>
<feature type="region of interest" description="Disordered" evidence="1">
    <location>
        <begin position="359"/>
        <end position="391"/>
    </location>
</feature>
<sequence length="391" mass="43297">MAASRALLYTLRRQSPARTAARERGHEGIWVPGQQLHHASTEYSGTHGVRAVFDSHEHTARVPDTREKRRDRTPTRACWTTRHPPGSDLFSVLGELPLIAARARGRVAGALVSQHRLRRHEAPATPGANTEHEEPPRRSPTSRTHPGAAGFIHQHRWHAASRALNSRTTEQLLNLPAVLDGRTEPVLFAVQGPGADPVAGHGRRTVRARAEGVNLKSLREDTLHLCSSHRFNFRRRRSRADRHARDERCSCDRPGLAQVLFLERRCARADEVAKADTPAHAAAGAGRTRRRLARKSRGRQARFLWAYEPEPAAAAAQVADPHRARATPVRATRVGVSDRTPSLPRLYAYRSRLSLRCSAEASDRGGSVQLRQTGPTPNRSRATEGCRTPSP</sequence>
<feature type="region of interest" description="Disordered" evidence="1">
    <location>
        <begin position="115"/>
        <end position="148"/>
    </location>
</feature>
<keyword evidence="3" id="KW-1185">Reference proteome</keyword>
<feature type="region of interest" description="Disordered" evidence="1">
    <location>
        <begin position="58"/>
        <end position="77"/>
    </location>
</feature>